<reference evidence="9" key="1">
    <citation type="journal article" date="2019" name="Int. J. Syst. Evol. Microbiol.">
        <title>The Global Catalogue of Microorganisms (GCM) 10K type strain sequencing project: providing services to taxonomists for standard genome sequencing and annotation.</title>
        <authorList>
            <consortium name="The Broad Institute Genomics Platform"/>
            <consortium name="The Broad Institute Genome Sequencing Center for Infectious Disease"/>
            <person name="Wu L."/>
            <person name="Ma J."/>
        </authorList>
    </citation>
    <scope>NUCLEOTIDE SEQUENCE [LARGE SCALE GENOMIC DNA]</scope>
    <source>
        <strain evidence="9">JCM 14546</strain>
    </source>
</reference>
<evidence type="ECO:0000256" key="6">
    <source>
        <dbReference type="ARBA" id="ARBA00023063"/>
    </source>
</evidence>
<dbReference type="Proteomes" id="UP001500755">
    <property type="component" value="Unassembled WGS sequence"/>
</dbReference>
<evidence type="ECO:0000313" key="8">
    <source>
        <dbReference type="EMBL" id="GAA2000890.1"/>
    </source>
</evidence>
<feature type="domain" description="Rieske" evidence="7">
    <location>
        <begin position="26"/>
        <end position="126"/>
    </location>
</feature>
<evidence type="ECO:0000256" key="5">
    <source>
        <dbReference type="ARBA" id="ARBA00023014"/>
    </source>
</evidence>
<keyword evidence="4" id="KW-0408">Iron</keyword>
<dbReference type="InterPro" id="IPR012748">
    <property type="entry name" value="Rieske-like_NirD"/>
</dbReference>
<dbReference type="CDD" id="cd03529">
    <property type="entry name" value="Rieske_NirD"/>
    <property type="match status" value="1"/>
</dbReference>
<dbReference type="PANTHER" id="PTHR40562">
    <property type="match status" value="1"/>
</dbReference>
<keyword evidence="1" id="KW-0001">2Fe-2S</keyword>
<dbReference type="InterPro" id="IPR036922">
    <property type="entry name" value="Rieske_2Fe-2S_sf"/>
</dbReference>
<dbReference type="NCBIfam" id="TIGR02378">
    <property type="entry name" value="nirD_assim_sml"/>
    <property type="match status" value="1"/>
</dbReference>
<evidence type="ECO:0000313" key="9">
    <source>
        <dbReference type="Proteomes" id="UP001500755"/>
    </source>
</evidence>
<dbReference type="InterPro" id="IPR017881">
    <property type="entry name" value="NirD"/>
</dbReference>
<organism evidence="8 9">
    <name type="scientific">Brevibacterium samyangense</name>
    <dbReference type="NCBI Taxonomy" id="366888"/>
    <lineage>
        <taxon>Bacteria</taxon>
        <taxon>Bacillati</taxon>
        <taxon>Actinomycetota</taxon>
        <taxon>Actinomycetes</taxon>
        <taxon>Micrococcales</taxon>
        <taxon>Brevibacteriaceae</taxon>
        <taxon>Brevibacterium</taxon>
    </lineage>
</organism>
<evidence type="ECO:0000256" key="2">
    <source>
        <dbReference type="ARBA" id="ARBA00022723"/>
    </source>
</evidence>
<comment type="caution">
    <text evidence="8">The sequence shown here is derived from an EMBL/GenBank/DDBJ whole genome shotgun (WGS) entry which is preliminary data.</text>
</comment>
<dbReference type="Gene3D" id="2.102.10.10">
    <property type="entry name" value="Rieske [2Fe-2S] iron-sulphur domain"/>
    <property type="match status" value="1"/>
</dbReference>
<evidence type="ECO:0000256" key="1">
    <source>
        <dbReference type="ARBA" id="ARBA00022714"/>
    </source>
</evidence>
<keyword evidence="3" id="KW-0560">Oxidoreductase</keyword>
<sequence length="130" mass="13925">MTAVDDLTAALPHTDGAPTTGTARWVPLCTLAALEPEWGAGALVDGHQLAVFRLRDDRVFVTDNIDPDTGSAVLARGICGDKAGRPTIASPLLKAVFDLEDGRCYTNTDLQLRTYPARTVNGTVEVLFDR</sequence>
<dbReference type="InterPro" id="IPR017941">
    <property type="entry name" value="Rieske_2Fe-2S"/>
</dbReference>
<dbReference type="Pfam" id="PF13806">
    <property type="entry name" value="Rieske_2"/>
    <property type="match status" value="1"/>
</dbReference>
<dbReference type="SUPFAM" id="SSF50022">
    <property type="entry name" value="ISP domain"/>
    <property type="match status" value="1"/>
</dbReference>
<dbReference type="PROSITE" id="PS51296">
    <property type="entry name" value="RIESKE"/>
    <property type="match status" value="1"/>
</dbReference>
<keyword evidence="9" id="KW-1185">Reference proteome</keyword>
<keyword evidence="6" id="KW-0534">Nitrate assimilation</keyword>
<dbReference type="PANTHER" id="PTHR40562:SF1">
    <property type="entry name" value="NITRITE REDUCTASE (NADH) SMALL SUBUNIT"/>
    <property type="match status" value="1"/>
</dbReference>
<dbReference type="PROSITE" id="PS51300">
    <property type="entry name" value="NIRD"/>
    <property type="match status" value="1"/>
</dbReference>
<accession>A0ABP5EKE8</accession>
<evidence type="ECO:0000256" key="3">
    <source>
        <dbReference type="ARBA" id="ARBA00023002"/>
    </source>
</evidence>
<dbReference type="RefSeq" id="WP_344306878.1">
    <property type="nucleotide sequence ID" value="NZ_BAAANO010000005.1"/>
</dbReference>
<dbReference type="EMBL" id="BAAANO010000005">
    <property type="protein sequence ID" value="GAA2000890.1"/>
    <property type="molecule type" value="Genomic_DNA"/>
</dbReference>
<keyword evidence="2" id="KW-0479">Metal-binding</keyword>
<evidence type="ECO:0000259" key="7">
    <source>
        <dbReference type="PROSITE" id="PS51296"/>
    </source>
</evidence>
<keyword evidence="5" id="KW-0411">Iron-sulfur</keyword>
<name>A0ABP5EKE8_9MICO</name>
<evidence type="ECO:0000256" key="4">
    <source>
        <dbReference type="ARBA" id="ARBA00023004"/>
    </source>
</evidence>
<protein>
    <submittedName>
        <fullName evidence="8">Nitrite reductase small subunit NirD</fullName>
    </submittedName>
</protein>
<gene>
    <name evidence="8" type="primary">nirD</name>
    <name evidence="8" type="ORF">GCM10009755_06240</name>
</gene>
<proteinExistence type="predicted"/>